<evidence type="ECO:0000259" key="4">
    <source>
        <dbReference type="Pfam" id="PF13579"/>
    </source>
</evidence>
<sequence>MDDGARRELQLRIAIVSGDDVVGEDPEQLCAALAAQGHDATVCLRRAGRRSVQAAADGRYRCLSLPVGPRSAASAVDVLPYVGDWSVRLERAWSKERPDVVHAYGWLGGLAAQLAARRWRIPVVQTFLGLATTSRGHADVGPNSERERIEPLLARNASWVTGESSGDVDALTRLRHRRARVSALTCGVDAERYAPTGPTAPRNALQRILCVTPNALWYNGIDIAIRALPKVLGAELVIAERDATNADHDEARARLQHLAGDLGVADRVSFAGIIADDDMPKMIRSADVVVCTPRQPPRATTVLQAMASGVVVVVATVGVLADVVLDDITGLVLPPEDPVGLAAALRKLLSHSFQCESMGAAGRGRAMSRFAWQRIAFDALNIYYSVGSPGRASAVTAAR</sequence>
<dbReference type="Pfam" id="PF00534">
    <property type="entry name" value="Glycos_transf_1"/>
    <property type="match status" value="1"/>
</dbReference>
<dbReference type="AlphaFoldDB" id="A0A051U8P4"/>
<keyword evidence="6" id="KW-1185">Reference proteome</keyword>
<evidence type="ECO:0000313" key="5">
    <source>
        <dbReference type="EMBL" id="KBZ65567.1"/>
    </source>
</evidence>
<dbReference type="Pfam" id="PF13579">
    <property type="entry name" value="Glyco_trans_4_4"/>
    <property type="match status" value="1"/>
</dbReference>
<keyword evidence="2" id="KW-0808">Transferase</keyword>
<name>A0A051U8P4_9MYCO</name>
<dbReference type="Gene3D" id="3.40.50.2000">
    <property type="entry name" value="Glycogen Phosphorylase B"/>
    <property type="match status" value="2"/>
</dbReference>
<reference evidence="5 6" key="1">
    <citation type="submission" date="2014-04" db="EMBL/GenBank/DDBJ databases">
        <title>The Genome Sequence of Mycobacterium tuberculosis TKK-01-0051.</title>
        <authorList>
            <consortium name="The Broad Institute Genomics Platform"/>
            <consortium name="The Broad Institute Genome Sequencing Center for Infectious Disease"/>
            <person name="Earl A.M."/>
            <person name="Cohen K."/>
            <person name="Pym A."/>
            <person name="Bishai W."/>
            <person name="Maharaj K."/>
            <person name="Desjardins C."/>
            <person name="Abeel T."/>
            <person name="Young S."/>
            <person name="Zeng Q."/>
            <person name="Gargeya S."/>
            <person name="Abouelleil A."/>
            <person name="Alvarado L."/>
            <person name="Chapman S.B."/>
            <person name="Gainer-Dewar J."/>
            <person name="Goldberg J."/>
            <person name="Griggs A."/>
            <person name="Gujja S."/>
            <person name="Hansen M."/>
            <person name="Howarth C."/>
            <person name="Imamovic A."/>
            <person name="Larimer J."/>
            <person name="Murphy C."/>
            <person name="Naylor J."/>
            <person name="Pearson M."/>
            <person name="Poon T.W."/>
            <person name="Priest M."/>
            <person name="Roberts A."/>
            <person name="Saif S."/>
            <person name="Shea T."/>
            <person name="Sykes S."/>
            <person name="Wortman J."/>
            <person name="Nusbaum C."/>
            <person name="Birren B."/>
        </authorList>
    </citation>
    <scope>NUCLEOTIDE SEQUENCE [LARGE SCALE GENOMIC DNA]</scope>
    <source>
        <strain evidence="5 6">TKK-01-0051</strain>
    </source>
</reference>
<dbReference type="PANTHER" id="PTHR12526">
    <property type="entry name" value="GLYCOSYLTRANSFERASE"/>
    <property type="match status" value="1"/>
</dbReference>
<dbReference type="Proteomes" id="UP000025947">
    <property type="component" value="Unassembled WGS sequence"/>
</dbReference>
<protein>
    <recommendedName>
        <fullName evidence="7">Glycosyltransferase subfamily 4-like N-terminal domain-containing protein</fullName>
    </recommendedName>
</protein>
<evidence type="ECO:0008006" key="7">
    <source>
        <dbReference type="Google" id="ProtNLM"/>
    </source>
</evidence>
<proteinExistence type="predicted"/>
<keyword evidence="1" id="KW-0328">Glycosyltransferase</keyword>
<accession>A0A051U8P4</accession>
<evidence type="ECO:0000259" key="3">
    <source>
        <dbReference type="Pfam" id="PF00534"/>
    </source>
</evidence>
<dbReference type="InterPro" id="IPR001296">
    <property type="entry name" value="Glyco_trans_1"/>
</dbReference>
<gene>
    <name evidence="5" type="ORF">K875_01585</name>
</gene>
<evidence type="ECO:0000256" key="1">
    <source>
        <dbReference type="ARBA" id="ARBA00022676"/>
    </source>
</evidence>
<evidence type="ECO:0000256" key="2">
    <source>
        <dbReference type="ARBA" id="ARBA00022679"/>
    </source>
</evidence>
<dbReference type="SUPFAM" id="SSF53756">
    <property type="entry name" value="UDP-Glycosyltransferase/glycogen phosphorylase"/>
    <property type="match status" value="1"/>
</dbReference>
<dbReference type="EMBL" id="JLXW01000004">
    <property type="protein sequence ID" value="KBZ65567.1"/>
    <property type="molecule type" value="Genomic_DNA"/>
</dbReference>
<feature type="domain" description="Glycosyl transferase family 1" evidence="3">
    <location>
        <begin position="207"/>
        <end position="363"/>
    </location>
</feature>
<dbReference type="GO" id="GO:0016757">
    <property type="term" value="F:glycosyltransferase activity"/>
    <property type="evidence" value="ECO:0007669"/>
    <property type="project" value="UniProtKB-KW"/>
</dbReference>
<dbReference type="PANTHER" id="PTHR12526:SF635">
    <property type="entry name" value="GLYCOSYL TRANSFERASE GROUP 1"/>
    <property type="match status" value="1"/>
</dbReference>
<dbReference type="PATRIC" id="fig|1324261.3.peg.1599"/>
<organism evidence="5 6">
    <name type="scientific">Mycobacterium [tuberculosis] TKK-01-0051</name>
    <dbReference type="NCBI Taxonomy" id="1324261"/>
    <lineage>
        <taxon>Bacteria</taxon>
        <taxon>Bacillati</taxon>
        <taxon>Actinomycetota</taxon>
        <taxon>Actinomycetes</taxon>
        <taxon>Mycobacteriales</taxon>
        <taxon>Mycobacteriaceae</taxon>
        <taxon>Mycobacterium</taxon>
        <taxon>Mycobacterium avium complex (MAC)</taxon>
    </lineage>
</organism>
<evidence type="ECO:0000313" key="6">
    <source>
        <dbReference type="Proteomes" id="UP000025947"/>
    </source>
</evidence>
<comment type="caution">
    <text evidence="5">The sequence shown here is derived from an EMBL/GenBank/DDBJ whole genome shotgun (WGS) entry which is preliminary data.</text>
</comment>
<dbReference type="HOGENOM" id="CLU_009583_2_3_11"/>
<feature type="domain" description="Glycosyltransferase subfamily 4-like N-terminal" evidence="4">
    <location>
        <begin position="27"/>
        <end position="185"/>
    </location>
</feature>
<dbReference type="InterPro" id="IPR028098">
    <property type="entry name" value="Glyco_trans_4-like_N"/>
</dbReference>